<feature type="region of interest" description="Disordered" evidence="1">
    <location>
        <begin position="1"/>
        <end position="78"/>
    </location>
</feature>
<organism evidence="2 3">
    <name type="scientific">Phytophthora megakarya</name>
    <dbReference type="NCBI Taxonomy" id="4795"/>
    <lineage>
        <taxon>Eukaryota</taxon>
        <taxon>Sar</taxon>
        <taxon>Stramenopiles</taxon>
        <taxon>Oomycota</taxon>
        <taxon>Peronosporomycetes</taxon>
        <taxon>Peronosporales</taxon>
        <taxon>Peronosporaceae</taxon>
        <taxon>Phytophthora</taxon>
    </lineage>
</organism>
<proteinExistence type="predicted"/>
<accession>A0A225WB98</accession>
<feature type="compositionally biased region" description="Pro residues" evidence="1">
    <location>
        <begin position="58"/>
        <end position="73"/>
    </location>
</feature>
<dbReference type="Proteomes" id="UP000198211">
    <property type="component" value="Unassembled WGS sequence"/>
</dbReference>
<reference evidence="3" key="1">
    <citation type="submission" date="2017-03" db="EMBL/GenBank/DDBJ databases">
        <title>Phytopthora megakarya and P. palmivora, two closely related causual agents of cacao black pod achieved similar genome size and gene model numbers by different mechanisms.</title>
        <authorList>
            <person name="Ali S."/>
            <person name="Shao J."/>
            <person name="Larry D.J."/>
            <person name="Kronmiller B."/>
            <person name="Shen D."/>
            <person name="Strem M.D."/>
            <person name="Melnick R.L."/>
            <person name="Guiltinan M.J."/>
            <person name="Tyler B.M."/>
            <person name="Meinhardt L.W."/>
            <person name="Bailey B.A."/>
        </authorList>
    </citation>
    <scope>NUCLEOTIDE SEQUENCE [LARGE SCALE GENOMIC DNA]</scope>
    <source>
        <strain evidence="3">zdho120</strain>
    </source>
</reference>
<evidence type="ECO:0000313" key="2">
    <source>
        <dbReference type="EMBL" id="OWZ15003.1"/>
    </source>
</evidence>
<dbReference type="EMBL" id="NBNE01001214">
    <property type="protein sequence ID" value="OWZ15003.1"/>
    <property type="molecule type" value="Genomic_DNA"/>
</dbReference>
<protein>
    <submittedName>
        <fullName evidence="2">Uncharacterized protein</fullName>
    </submittedName>
</protein>
<sequence>MHIDQLGGSPHSPAGRSPVKPPAANPYIGNQQPGYGDHLSEFRRLYAAAQARAQAQDPAPPPPPPQPQAPPATGPGFQNLTRYARQKKLAIRPFTGKELYVGLGSGFLDWGCEDVKMDLLGNYMSGTAERYYSNQVVSRWNQMPTLQFVMEKILEAFRRSITPAQAMDLFVEPKSSKRCWPEHYMYLLAVLDACGTLSDYMVLGSLCKAIAHFAQSWERNVKAKGLGKELVSAVSDGIQKETLRCHECGEVGHLRAVRSSRHLVNDESWLEDVEVHVDSEQTVKLEDVYYAENVVHNLISYGTLDKKGCVLAERDGQRTRESPSDVVMTTLEKEESESVEVSVNVQKGSLVEFHKSLGHLNYDAVERLARDPSAGIELTDHKRVNCLTCAQRKQTKNNRSKKDTDGHSRIDRTKDAAAKQFEHFLVFFEKRFNCRIHVLRTDSAGEYEKVDLFCKERNPVKLNFAQRAQQGMIKIETLNKEQNENVQRLYLQDNEAEAEGETTGDAAEESATWRAVARRTKQKAAEAAQQEESGKDVVNNVTDAEPRNYGEAMRSRLKEKWLRGMSKELRASEDNGVWDVVKKPRGARVLHTKGVYKTKLDAEEIIERLKARLVTCGDELEFVPGNHGDMPTAYVKADKAEELTILIQLPQGMEIAEEIRKKLNFTSDDGLALELEKALYGLKQSGRLWNE</sequence>
<dbReference type="OrthoDB" id="129615at2759"/>
<dbReference type="AlphaFoldDB" id="A0A225WB98"/>
<feature type="compositionally biased region" description="Low complexity" evidence="1">
    <location>
        <begin position="47"/>
        <end position="57"/>
    </location>
</feature>
<gene>
    <name evidence="2" type="ORF">PHMEG_00011433</name>
</gene>
<evidence type="ECO:0000256" key="1">
    <source>
        <dbReference type="SAM" id="MobiDB-lite"/>
    </source>
</evidence>
<name>A0A225WB98_9STRA</name>
<evidence type="ECO:0000313" key="3">
    <source>
        <dbReference type="Proteomes" id="UP000198211"/>
    </source>
</evidence>
<keyword evidence="3" id="KW-1185">Reference proteome</keyword>
<comment type="caution">
    <text evidence="2">The sequence shown here is derived from an EMBL/GenBank/DDBJ whole genome shotgun (WGS) entry which is preliminary data.</text>
</comment>